<dbReference type="AlphaFoldDB" id="A0A418NIM0"/>
<reference evidence="5 6" key="1">
    <citation type="submission" date="2018-08" db="EMBL/GenBank/DDBJ databases">
        <title>Altererythrobacter sp.Ery1 and Ery12, the genome sequencing of novel strains in genus Alterythrobacter.</title>
        <authorList>
            <person name="Cheng H."/>
            <person name="Wu Y.-H."/>
            <person name="Fang C."/>
            <person name="Xu X.-W."/>
        </authorList>
    </citation>
    <scope>NUCLEOTIDE SEQUENCE [LARGE SCALE GENOMIC DNA]</scope>
    <source>
        <strain evidence="5 6">Ery1</strain>
    </source>
</reference>
<evidence type="ECO:0000259" key="3">
    <source>
        <dbReference type="Pfam" id="PF13007"/>
    </source>
</evidence>
<dbReference type="NCBIfam" id="NF033517">
    <property type="entry name" value="transpos_IS66"/>
    <property type="match status" value="1"/>
</dbReference>
<feature type="domain" description="Transposase IS66 central" evidence="1">
    <location>
        <begin position="193"/>
        <end position="478"/>
    </location>
</feature>
<dbReference type="PANTHER" id="PTHR33678">
    <property type="entry name" value="BLL1576 PROTEIN"/>
    <property type="match status" value="1"/>
</dbReference>
<protein>
    <submittedName>
        <fullName evidence="5">IS66 family transposase</fullName>
    </submittedName>
</protein>
<sequence length="530" mass="58547">MLLEADLPDDPDALRAMIVAAHREIAKREVMLAESEDRIAGLETAGARAEAEIARLNAIIAAFQRHRFGARSEQLDEDQLQLAFEELDAALSSVMASLDAVKKDTGTPAPRKTNRGSLPAHLERIEQVVDIEDKACACCGGDLHVIGEDVAERLDVVPATFRVLVTRRPRYGCRACEAAPVQAPAPARIVDAGLPTEALIAQVLVSKYADHLPLYRQAQIYARQGVHIDRSTLSDWVGRAAWWLTPLRDHLLADLKRSGKLFADETTAPVLDPGRGRTKTGQLWAYARDDRPWGGSDPPTVVYRYAPDRKAERPIEHLAGFKGTLQVDGYGGYGALARRGEVALAFCWAHVRRRFYELAAAGASPVASDVLARIARLYAIESNVRGQSPDQRRAARQEHSRPIVDELHRVLDTRLTQVSRKSRLAEAIRYALTRWEGLTRFLDDGRIELDSNTVERSIRPIALSRKNALFAGSDDGGEHWAVIASLIETAKLNDVDPQAWLTDTLSRLAAGHRNDRLGDLMPWNYSAGVV</sequence>
<comment type="caution">
    <text evidence="5">The sequence shown here is derived from an EMBL/GenBank/DDBJ whole genome shotgun (WGS) entry which is preliminary data.</text>
</comment>
<keyword evidence="6" id="KW-1185">Reference proteome</keyword>
<feature type="domain" description="Transposase TnpC homeodomain" evidence="3">
    <location>
        <begin position="55"/>
        <end position="126"/>
    </location>
</feature>
<dbReference type="InterPro" id="IPR004291">
    <property type="entry name" value="Transposase_IS66_central"/>
</dbReference>
<dbReference type="Pfam" id="PF03050">
    <property type="entry name" value="DDE_Tnp_IS66"/>
    <property type="match status" value="1"/>
</dbReference>
<name>A0A418NIM0_9SPHN</name>
<dbReference type="Pfam" id="PF13007">
    <property type="entry name" value="LZ_Tnp_IS66"/>
    <property type="match status" value="1"/>
</dbReference>
<organism evidence="5 6">
    <name type="scientific">Pelagerythrobacter aerophilus</name>
    <dbReference type="NCBI Taxonomy" id="2306995"/>
    <lineage>
        <taxon>Bacteria</taxon>
        <taxon>Pseudomonadati</taxon>
        <taxon>Pseudomonadota</taxon>
        <taxon>Alphaproteobacteria</taxon>
        <taxon>Sphingomonadales</taxon>
        <taxon>Erythrobacteraceae</taxon>
        <taxon>Pelagerythrobacter</taxon>
    </lineage>
</organism>
<feature type="domain" description="Transposase IS66 C-terminal" evidence="4">
    <location>
        <begin position="485"/>
        <end position="523"/>
    </location>
</feature>
<dbReference type="PANTHER" id="PTHR33678:SF1">
    <property type="entry name" value="BLL1576 PROTEIN"/>
    <property type="match status" value="1"/>
</dbReference>
<dbReference type="InterPro" id="IPR039552">
    <property type="entry name" value="IS66_C"/>
</dbReference>
<proteinExistence type="predicted"/>
<dbReference type="Proteomes" id="UP000285092">
    <property type="component" value="Unassembled WGS sequence"/>
</dbReference>
<dbReference type="Pfam" id="PF13817">
    <property type="entry name" value="DDE_Tnp_IS66_C"/>
    <property type="match status" value="1"/>
</dbReference>
<dbReference type="InterPro" id="IPR024474">
    <property type="entry name" value="Znf_dom_IS66"/>
</dbReference>
<evidence type="ECO:0000313" key="6">
    <source>
        <dbReference type="Proteomes" id="UP000285092"/>
    </source>
</evidence>
<evidence type="ECO:0000313" key="5">
    <source>
        <dbReference type="EMBL" id="RIV79168.1"/>
    </source>
</evidence>
<evidence type="ECO:0000259" key="4">
    <source>
        <dbReference type="Pfam" id="PF13817"/>
    </source>
</evidence>
<feature type="domain" description="Transposase IS66 zinc-finger binding" evidence="2">
    <location>
        <begin position="133"/>
        <end position="177"/>
    </location>
</feature>
<accession>A0A418NIM0</accession>
<dbReference type="EMBL" id="QXFK01000014">
    <property type="protein sequence ID" value="RIV79168.1"/>
    <property type="molecule type" value="Genomic_DNA"/>
</dbReference>
<dbReference type="RefSeq" id="WP_119512002.1">
    <property type="nucleotide sequence ID" value="NZ_QXFK01000014.1"/>
</dbReference>
<gene>
    <name evidence="5" type="ORF">D2V04_03910</name>
</gene>
<evidence type="ECO:0000259" key="1">
    <source>
        <dbReference type="Pfam" id="PF03050"/>
    </source>
</evidence>
<dbReference type="Pfam" id="PF13005">
    <property type="entry name" value="zf-IS66"/>
    <property type="match status" value="1"/>
</dbReference>
<dbReference type="InterPro" id="IPR024463">
    <property type="entry name" value="Transposase_TnpC_homeodom"/>
</dbReference>
<dbReference type="InterPro" id="IPR052344">
    <property type="entry name" value="Transposase-related"/>
</dbReference>
<evidence type="ECO:0000259" key="2">
    <source>
        <dbReference type="Pfam" id="PF13005"/>
    </source>
</evidence>
<dbReference type="OrthoDB" id="9800877at2"/>